<dbReference type="AlphaFoldDB" id="A0A1X0N3K6"/>
<evidence type="ECO:0000313" key="3">
    <source>
        <dbReference type="Proteomes" id="UP000192815"/>
    </source>
</evidence>
<comment type="caution">
    <text evidence="2">The sequence shown here is derived from an EMBL/GenBank/DDBJ whole genome shotgun (WGS) entry which is preliminary data.</text>
</comment>
<dbReference type="RefSeq" id="WP_083184588.1">
    <property type="nucleotide sequence ID" value="NZ_CBCRZR010000009.1"/>
</dbReference>
<dbReference type="InterPro" id="IPR058712">
    <property type="entry name" value="SRA_ScoMcrA"/>
</dbReference>
<keyword evidence="3" id="KW-1185">Reference proteome</keyword>
<dbReference type="InterPro" id="IPR003615">
    <property type="entry name" value="HNH_nuc"/>
</dbReference>
<dbReference type="EMBL" id="MUIO01000079">
    <property type="protein sequence ID" value="ORC57403.1"/>
    <property type="molecule type" value="Genomic_DNA"/>
</dbReference>
<organism evidence="2 3">
    <name type="scientific">Pseudomonas floridensis</name>
    <dbReference type="NCBI Taxonomy" id="1958950"/>
    <lineage>
        <taxon>Bacteria</taxon>
        <taxon>Pseudomonadati</taxon>
        <taxon>Pseudomonadota</taxon>
        <taxon>Gammaproteobacteria</taxon>
        <taxon>Pseudomonadales</taxon>
        <taxon>Pseudomonadaceae</taxon>
        <taxon>Pseudomonas</taxon>
    </lineage>
</organism>
<dbReference type="Gene3D" id="1.10.30.50">
    <property type="match status" value="1"/>
</dbReference>
<proteinExistence type="predicted"/>
<dbReference type="OrthoDB" id="9802640at2"/>
<sequence>MAIPAVEKKAIERALRKFDTEFRLQPGWAAWDSNGSHKFAILVEGKSYPAKEIVSLATDMAVKDFTRGMPTNGYLRARGFKVIDLRSAPKPEFVKGEIYDRRSEIHDPFGGSSQSGIAPSDKSPAIFLFTGSSGEQYGYVDEMDESGVYSYTGEGQVGHMTLTRGNLAIREHAATGRAIHLFKTLEKRKGQKYIGEFVCADLSWAEGPDKNGETRKIIRFNLVPASHLLEHEEAAPDKLIPDNQSFEFEASRARAYEATIANFNKDKLQTIRTLYSRSKDVKAYVLKRAEGLCESCGTPAPFVTKAGQAYLEPHHVNRLSDGGLDHPKFVAAVCPTCHKEIHYGALGEKKNEALKQVIINKESIADRKLKNLKQSD</sequence>
<accession>A0A1X0N3K6</accession>
<keyword evidence="2" id="KW-0378">Hydrolase</keyword>
<protein>
    <submittedName>
        <fullName evidence="2">HNH endonuclease</fullName>
    </submittedName>
</protein>
<name>A0A1X0N3K6_9PSED</name>
<feature type="domain" description="HNH nuclease" evidence="1">
    <location>
        <begin position="280"/>
        <end position="339"/>
    </location>
</feature>
<dbReference type="CDD" id="cd00085">
    <property type="entry name" value="HNHc"/>
    <property type="match status" value="1"/>
</dbReference>
<dbReference type="Pfam" id="PF26348">
    <property type="entry name" value="SRA_ScoMcrA"/>
    <property type="match status" value="1"/>
</dbReference>
<evidence type="ECO:0000313" key="2">
    <source>
        <dbReference type="EMBL" id="ORC57403.1"/>
    </source>
</evidence>
<keyword evidence="2" id="KW-0540">Nuclease</keyword>
<dbReference type="Proteomes" id="UP000192815">
    <property type="component" value="Unassembled WGS sequence"/>
</dbReference>
<evidence type="ECO:0000259" key="1">
    <source>
        <dbReference type="SMART" id="SM00507"/>
    </source>
</evidence>
<gene>
    <name evidence="2" type="ORF">BZK31_19515</name>
</gene>
<dbReference type="SMART" id="SM00507">
    <property type="entry name" value="HNHc"/>
    <property type="match status" value="1"/>
</dbReference>
<keyword evidence="2" id="KW-0255">Endonuclease</keyword>
<dbReference type="GO" id="GO:0004519">
    <property type="term" value="F:endonuclease activity"/>
    <property type="evidence" value="ECO:0007669"/>
    <property type="project" value="UniProtKB-KW"/>
</dbReference>
<reference evidence="3" key="1">
    <citation type="submission" date="2017-02" db="EMBL/GenBank/DDBJ databases">
        <title>Pseudomonas floridae sp. nov., a novel pathogenic bacterial species isolated from tomato.</title>
        <authorList>
            <person name="Timilsina S."/>
            <person name="Vallad G.E."/>
            <person name="Jones J.B."/>
        </authorList>
    </citation>
    <scope>NUCLEOTIDE SEQUENCE [LARGE SCALE GENOMIC DNA]</scope>
    <source>
        <strain evidence="3">GEV388</strain>
    </source>
</reference>